<feature type="compositionally biased region" description="Acidic residues" evidence="6">
    <location>
        <begin position="115"/>
        <end position="124"/>
    </location>
</feature>
<evidence type="ECO:0000256" key="2">
    <source>
        <dbReference type="ARBA" id="ARBA00022729"/>
    </source>
</evidence>
<evidence type="ECO:0000259" key="8">
    <source>
        <dbReference type="PROSITE" id="PS50940"/>
    </source>
</evidence>
<dbReference type="PROSITE" id="PS50940">
    <property type="entry name" value="CHIT_BIND_II"/>
    <property type="match status" value="1"/>
</dbReference>
<keyword evidence="10" id="KW-1185">Reference proteome</keyword>
<dbReference type="GO" id="GO:0008061">
    <property type="term" value="F:chitin binding"/>
    <property type="evidence" value="ECO:0007669"/>
    <property type="project" value="UniProtKB-KW"/>
</dbReference>
<evidence type="ECO:0000313" key="9">
    <source>
        <dbReference type="EMBL" id="OXA59917.1"/>
    </source>
</evidence>
<feature type="domain" description="Chitin-binding type-2" evidence="8">
    <location>
        <begin position="149"/>
        <end position="189"/>
    </location>
</feature>
<dbReference type="InterPro" id="IPR002557">
    <property type="entry name" value="Chitin-bd_dom"/>
</dbReference>
<dbReference type="PANTHER" id="PTHR23301:SF0">
    <property type="entry name" value="CHITIN-BINDING TYPE-2 DOMAIN-CONTAINING PROTEIN-RELATED"/>
    <property type="match status" value="1"/>
</dbReference>
<feature type="region of interest" description="Disordered" evidence="6">
    <location>
        <begin position="104"/>
        <end position="131"/>
    </location>
</feature>
<evidence type="ECO:0000256" key="3">
    <source>
        <dbReference type="ARBA" id="ARBA00022737"/>
    </source>
</evidence>
<dbReference type="InterPro" id="IPR051940">
    <property type="entry name" value="Chitin_bind-dev_reg"/>
</dbReference>
<name>A0A226ERY3_FOLCA</name>
<dbReference type="Gene3D" id="2.170.140.10">
    <property type="entry name" value="Chitin binding domain"/>
    <property type="match status" value="2"/>
</dbReference>
<dbReference type="SUPFAM" id="SSF57625">
    <property type="entry name" value="Invertebrate chitin-binding proteins"/>
    <property type="match status" value="2"/>
</dbReference>
<feature type="signal peptide" evidence="7">
    <location>
        <begin position="1"/>
        <end position="19"/>
    </location>
</feature>
<dbReference type="AlphaFoldDB" id="A0A226ERY3"/>
<proteinExistence type="predicted"/>
<dbReference type="Proteomes" id="UP000198287">
    <property type="component" value="Unassembled WGS sequence"/>
</dbReference>
<evidence type="ECO:0000256" key="4">
    <source>
        <dbReference type="ARBA" id="ARBA00023157"/>
    </source>
</evidence>
<evidence type="ECO:0000256" key="6">
    <source>
        <dbReference type="SAM" id="MobiDB-lite"/>
    </source>
</evidence>
<sequence>MSFKIVLVLAIIGIARIDAKAGTLGRDGVISDVDYYDCLDKPNGHEIHPWDCTRFIHCDNGRAHDKSCSRCNVDPVTCPEGWLHFDYEEDKCEYADVAGCHVSGNQTRPDPPTEAPEEVPEDETTAGPEEPVADPRCPVNCEYEPVGCECAIFYQCRDGVYSEYNCPAGLHFNAATKACDVPSEAGCNLNPKTCCTCQYAGTAACSPNYVFQDFNRSVEYTGDHHCIREARVCGTGLVWNSGANNADGACDFKENVPACAST</sequence>
<dbReference type="SMART" id="SM00494">
    <property type="entry name" value="ChtBD2"/>
    <property type="match status" value="2"/>
</dbReference>
<keyword evidence="2 7" id="KW-0732">Signal</keyword>
<dbReference type="EMBL" id="LNIX01000002">
    <property type="protein sequence ID" value="OXA59917.1"/>
    <property type="molecule type" value="Genomic_DNA"/>
</dbReference>
<dbReference type="Pfam" id="PF01607">
    <property type="entry name" value="CBM_14"/>
    <property type="match status" value="2"/>
</dbReference>
<reference evidence="9 10" key="1">
    <citation type="submission" date="2015-12" db="EMBL/GenBank/DDBJ databases">
        <title>The genome of Folsomia candida.</title>
        <authorList>
            <person name="Faddeeva A."/>
            <person name="Derks M.F."/>
            <person name="Anvar Y."/>
            <person name="Smit S."/>
            <person name="Van Straalen N."/>
            <person name="Roelofs D."/>
        </authorList>
    </citation>
    <scope>NUCLEOTIDE SEQUENCE [LARGE SCALE GENOMIC DNA]</scope>
    <source>
        <strain evidence="9 10">VU population</strain>
        <tissue evidence="9">Whole body</tissue>
    </source>
</reference>
<dbReference type="PANTHER" id="PTHR23301">
    <property type="entry name" value="CHITIN BINDING PERITROPHIN-A"/>
    <property type="match status" value="1"/>
</dbReference>
<dbReference type="InterPro" id="IPR036508">
    <property type="entry name" value="Chitin-bd_dom_sf"/>
</dbReference>
<keyword evidence="4" id="KW-1015">Disulfide bond</keyword>
<evidence type="ECO:0000256" key="7">
    <source>
        <dbReference type="SAM" id="SignalP"/>
    </source>
</evidence>
<dbReference type="OrthoDB" id="6020543at2759"/>
<evidence type="ECO:0000256" key="5">
    <source>
        <dbReference type="ARBA" id="ARBA00023180"/>
    </source>
</evidence>
<accession>A0A226ERY3</accession>
<evidence type="ECO:0000256" key="1">
    <source>
        <dbReference type="ARBA" id="ARBA00022669"/>
    </source>
</evidence>
<keyword evidence="5" id="KW-0325">Glycoprotein</keyword>
<comment type="caution">
    <text evidence="9">The sequence shown here is derived from an EMBL/GenBank/DDBJ whole genome shotgun (WGS) entry which is preliminary data.</text>
</comment>
<evidence type="ECO:0000313" key="10">
    <source>
        <dbReference type="Proteomes" id="UP000198287"/>
    </source>
</evidence>
<organism evidence="9 10">
    <name type="scientific">Folsomia candida</name>
    <name type="common">Springtail</name>
    <dbReference type="NCBI Taxonomy" id="158441"/>
    <lineage>
        <taxon>Eukaryota</taxon>
        <taxon>Metazoa</taxon>
        <taxon>Ecdysozoa</taxon>
        <taxon>Arthropoda</taxon>
        <taxon>Hexapoda</taxon>
        <taxon>Collembola</taxon>
        <taxon>Entomobryomorpha</taxon>
        <taxon>Isotomoidea</taxon>
        <taxon>Isotomidae</taxon>
        <taxon>Proisotominae</taxon>
        <taxon>Folsomia</taxon>
    </lineage>
</organism>
<keyword evidence="3" id="KW-0677">Repeat</keyword>
<gene>
    <name evidence="9" type="ORF">Fcan01_05165</name>
</gene>
<dbReference type="GO" id="GO:0005576">
    <property type="term" value="C:extracellular region"/>
    <property type="evidence" value="ECO:0007669"/>
    <property type="project" value="InterPro"/>
</dbReference>
<feature type="chain" id="PRO_5012511108" evidence="7">
    <location>
        <begin position="20"/>
        <end position="262"/>
    </location>
</feature>
<keyword evidence="1" id="KW-0147">Chitin-binding</keyword>
<protein>
    <submittedName>
        <fullName evidence="9">Peritrophin-1</fullName>
    </submittedName>
</protein>